<dbReference type="EMBL" id="CP042436">
    <property type="protein sequence ID" value="QEC62160.1"/>
    <property type="molecule type" value="Genomic_DNA"/>
</dbReference>
<sequence>MKKLLVFFSLLLIVQSLKAQDVFKHGRVIVSPNGHYLQYEDGQPFFWLGDTAWELFHRLKIEEIGTYLENRQQKGFNVIQAVALAEFDGLTKPNQYGDVPLIGNDPLKPNEKYFKLVDTVVKMAEKRGLYIGLLPTWGDKVTLAWGAGPVIFNKDNAYKYGYWIASRYKNSPNVLWILGGDRPAKQDTNDWRPIWTAMAKGILDATGHKAFITYHPSGGPYSTSQYIHNEPWLDMNMIQSGHGGGHDVATWDLIGRDYKMRPHKPVIDAEPNYEDHPVNPWPKWDPATGYYDAYDVRKQLYRSVFAGAAGVTYGHHSVWQFYSQWEDVINHAKMYWTEAIDRPGAFQSGYLIKLMRSRPLLQRIPDDGLILSGQGEKGSHACAFSDSLGRYMMIYLPVGKKVTIDTRSILNSKVTASWFAPATGKVQSVQTLQRSDEMQFTPPTLGFGNDWVLVLDDPKYNYPAPATYTYVYQ</sequence>
<evidence type="ECO:0000259" key="3">
    <source>
        <dbReference type="Pfam" id="PF13204"/>
    </source>
</evidence>
<feature type="domain" description="Apiosidase-like catalytic" evidence="3">
    <location>
        <begin position="31"/>
        <end position="361"/>
    </location>
</feature>
<name>A0A5B8UST6_9SPHI</name>
<feature type="domain" description="Putative collagen-binding" evidence="2">
    <location>
        <begin position="364"/>
        <end position="456"/>
    </location>
</feature>
<dbReference type="AlphaFoldDB" id="A0A5B8UST6"/>
<evidence type="ECO:0000313" key="4">
    <source>
        <dbReference type="EMBL" id="QEC62160.1"/>
    </source>
</evidence>
<keyword evidence="1" id="KW-0732">Signal</keyword>
<proteinExistence type="predicted"/>
<protein>
    <submittedName>
        <fullName evidence="4">DUF4038 domain-containing protein</fullName>
    </submittedName>
</protein>
<gene>
    <name evidence="4" type="ORF">FRZ54_06040</name>
</gene>
<dbReference type="Proteomes" id="UP000321479">
    <property type="component" value="Chromosome"/>
</dbReference>
<dbReference type="InterPro" id="IPR025277">
    <property type="entry name" value="Apiosidase-like_cat_dom"/>
</dbReference>
<dbReference type="PANTHER" id="PTHR37836:SF3">
    <property type="entry name" value="ENDOGLUCANASE"/>
    <property type="match status" value="1"/>
</dbReference>
<evidence type="ECO:0000259" key="2">
    <source>
        <dbReference type="Pfam" id="PF12904"/>
    </source>
</evidence>
<dbReference type="Gene3D" id="3.20.20.80">
    <property type="entry name" value="Glycosidases"/>
    <property type="match status" value="1"/>
</dbReference>
<evidence type="ECO:0000256" key="1">
    <source>
        <dbReference type="SAM" id="SignalP"/>
    </source>
</evidence>
<dbReference type="Pfam" id="PF13204">
    <property type="entry name" value="Apiosidase"/>
    <property type="match status" value="1"/>
</dbReference>
<dbReference type="InterPro" id="IPR017853">
    <property type="entry name" value="GH"/>
</dbReference>
<dbReference type="Pfam" id="PF12904">
    <property type="entry name" value="Collagen_bind_2"/>
    <property type="match status" value="1"/>
</dbReference>
<dbReference type="SUPFAM" id="SSF51445">
    <property type="entry name" value="(Trans)glycosidases"/>
    <property type="match status" value="1"/>
</dbReference>
<dbReference type="RefSeq" id="WP_147030737.1">
    <property type="nucleotide sequence ID" value="NZ_CP042436.1"/>
</dbReference>
<evidence type="ECO:0000313" key="5">
    <source>
        <dbReference type="Proteomes" id="UP000321479"/>
    </source>
</evidence>
<dbReference type="OrthoDB" id="59486at2"/>
<feature type="chain" id="PRO_5023000943" evidence="1">
    <location>
        <begin position="20"/>
        <end position="473"/>
    </location>
</feature>
<organism evidence="4 5">
    <name type="scientific">Mucilaginibacter ginsenosidivorans</name>
    <dbReference type="NCBI Taxonomy" id="398053"/>
    <lineage>
        <taxon>Bacteria</taxon>
        <taxon>Pseudomonadati</taxon>
        <taxon>Bacteroidota</taxon>
        <taxon>Sphingobacteriia</taxon>
        <taxon>Sphingobacteriales</taxon>
        <taxon>Sphingobacteriaceae</taxon>
        <taxon>Mucilaginibacter</taxon>
    </lineage>
</organism>
<reference evidence="4 5" key="1">
    <citation type="journal article" date="2017" name="Curr. Microbiol.">
        <title>Mucilaginibacter ginsenosidivorans sp. nov., Isolated from Soil of Ginseng Field.</title>
        <authorList>
            <person name="Kim M.M."/>
            <person name="Siddiqi M.Z."/>
            <person name="Im W.T."/>
        </authorList>
    </citation>
    <scope>NUCLEOTIDE SEQUENCE [LARGE SCALE GENOMIC DNA]</scope>
    <source>
        <strain evidence="4 5">Gsoil 3017</strain>
    </source>
</reference>
<dbReference type="KEGG" id="mgin:FRZ54_06040"/>
<dbReference type="InterPro" id="IPR024749">
    <property type="entry name" value="Collagen-bd_put"/>
</dbReference>
<accession>A0A5B8UST6</accession>
<dbReference type="PANTHER" id="PTHR37836">
    <property type="entry name" value="LMO1036 PROTEIN"/>
    <property type="match status" value="1"/>
</dbReference>
<feature type="signal peptide" evidence="1">
    <location>
        <begin position="1"/>
        <end position="19"/>
    </location>
</feature>
<keyword evidence="5" id="KW-1185">Reference proteome</keyword>